<proteinExistence type="predicted"/>
<evidence type="ECO:0000313" key="2">
    <source>
        <dbReference type="EMBL" id="RKD19592.1"/>
    </source>
</evidence>
<reference evidence="2 3" key="1">
    <citation type="submission" date="2016-07" db="EMBL/GenBank/DDBJ databases">
        <title>Genome of Pelobium manganitolerans.</title>
        <authorList>
            <person name="Wu S."/>
            <person name="Wang G."/>
        </authorList>
    </citation>
    <scope>NUCLEOTIDE SEQUENCE [LARGE SCALE GENOMIC DNA]</scope>
    <source>
        <strain evidence="2 3">YS-25</strain>
    </source>
</reference>
<dbReference type="Proteomes" id="UP000283433">
    <property type="component" value="Unassembled WGS sequence"/>
</dbReference>
<dbReference type="PANTHER" id="PTHR36444">
    <property type="entry name" value="TRANSCRIPTIONAL REGULATOR PROTEIN YOBU-RELATED"/>
    <property type="match status" value="1"/>
</dbReference>
<dbReference type="Pfam" id="PF14526">
    <property type="entry name" value="Cass2"/>
    <property type="match status" value="1"/>
</dbReference>
<dbReference type="InterPro" id="IPR053182">
    <property type="entry name" value="YobU-like_regulator"/>
</dbReference>
<dbReference type="EMBL" id="MBTA01000002">
    <property type="protein sequence ID" value="RKD19592.1"/>
    <property type="molecule type" value="Genomic_DNA"/>
</dbReference>
<evidence type="ECO:0000259" key="1">
    <source>
        <dbReference type="SMART" id="SM00871"/>
    </source>
</evidence>
<organism evidence="2 3">
    <name type="scientific">Pelobium manganitolerans</name>
    <dbReference type="NCBI Taxonomy" id="1842495"/>
    <lineage>
        <taxon>Bacteria</taxon>
        <taxon>Pseudomonadati</taxon>
        <taxon>Bacteroidota</taxon>
        <taxon>Sphingobacteriia</taxon>
        <taxon>Sphingobacteriales</taxon>
        <taxon>Sphingobacteriaceae</taxon>
        <taxon>Pelobium</taxon>
    </lineage>
</organism>
<dbReference type="AlphaFoldDB" id="A0A419SBB5"/>
<feature type="domain" description="AraC effector-binding" evidence="1">
    <location>
        <begin position="3"/>
        <end position="158"/>
    </location>
</feature>
<name>A0A419SBB5_9SPHI</name>
<dbReference type="PANTHER" id="PTHR36444:SF2">
    <property type="entry name" value="TRANSCRIPTIONAL REGULATOR PROTEIN YOBU-RELATED"/>
    <property type="match status" value="1"/>
</dbReference>
<keyword evidence="3" id="KW-1185">Reference proteome</keyword>
<dbReference type="InterPro" id="IPR011256">
    <property type="entry name" value="Reg_factor_effector_dom_sf"/>
</dbReference>
<accession>A0A419SBB5</accession>
<comment type="caution">
    <text evidence="2">The sequence shown here is derived from an EMBL/GenBank/DDBJ whole genome shotgun (WGS) entry which is preliminary data.</text>
</comment>
<evidence type="ECO:0000313" key="3">
    <source>
        <dbReference type="Proteomes" id="UP000283433"/>
    </source>
</evidence>
<dbReference type="Gene3D" id="3.20.80.10">
    <property type="entry name" value="Regulatory factor, effector binding domain"/>
    <property type="match status" value="1"/>
</dbReference>
<dbReference type="InterPro" id="IPR029441">
    <property type="entry name" value="Cass2"/>
</dbReference>
<sequence length="164" mass="19194">MKMTPRIETSNEKKLVGQRLVMSFADYKAGELWKSFMPKRKEITNNLTNELISLVVYQSTHFTDFKPTNQFERWATVEVANFDNVPAEMKTFILPSGLYAVFNYKGLNTDNSIFQYILGTWLPNSAYDLDDRPHFEILGEKYKNNDPNSEEEIWIPITRRNTSH</sequence>
<dbReference type="SUPFAM" id="SSF55136">
    <property type="entry name" value="Probable bacterial effector-binding domain"/>
    <property type="match status" value="1"/>
</dbReference>
<protein>
    <submittedName>
        <fullName evidence="2">AraC family transcriptional regulator</fullName>
    </submittedName>
</protein>
<gene>
    <name evidence="2" type="ORF">BCY91_13430</name>
</gene>
<dbReference type="SMART" id="SM00871">
    <property type="entry name" value="AraC_E_bind"/>
    <property type="match status" value="1"/>
</dbReference>
<dbReference type="InterPro" id="IPR010499">
    <property type="entry name" value="AraC_E-bd"/>
</dbReference>